<accession>A0ABS3Z1G0</accession>
<evidence type="ECO:0008006" key="4">
    <source>
        <dbReference type="Google" id="ProtNLM"/>
    </source>
</evidence>
<keyword evidence="1" id="KW-0732">Signal</keyword>
<feature type="signal peptide" evidence="1">
    <location>
        <begin position="1"/>
        <end position="20"/>
    </location>
</feature>
<evidence type="ECO:0000313" key="2">
    <source>
        <dbReference type="EMBL" id="MBO9203988.1"/>
    </source>
</evidence>
<evidence type="ECO:0000313" key="3">
    <source>
        <dbReference type="Proteomes" id="UP000677244"/>
    </source>
</evidence>
<dbReference type="Proteomes" id="UP000677244">
    <property type="component" value="Unassembled WGS sequence"/>
</dbReference>
<dbReference type="EMBL" id="JAGHKO010000011">
    <property type="protein sequence ID" value="MBO9203988.1"/>
    <property type="molecule type" value="Genomic_DNA"/>
</dbReference>
<dbReference type="PROSITE" id="PS51257">
    <property type="entry name" value="PROKAR_LIPOPROTEIN"/>
    <property type="match status" value="1"/>
</dbReference>
<organism evidence="2 3">
    <name type="scientific">Niastella soli</name>
    <dbReference type="NCBI Taxonomy" id="2821487"/>
    <lineage>
        <taxon>Bacteria</taxon>
        <taxon>Pseudomonadati</taxon>
        <taxon>Bacteroidota</taxon>
        <taxon>Chitinophagia</taxon>
        <taxon>Chitinophagales</taxon>
        <taxon>Chitinophagaceae</taxon>
        <taxon>Niastella</taxon>
    </lineage>
</organism>
<name>A0ABS3Z1G0_9BACT</name>
<feature type="chain" id="PRO_5045836585" description="Lipocalin-like domain-containing protein" evidence="1">
    <location>
        <begin position="21"/>
        <end position="147"/>
    </location>
</feature>
<reference evidence="2 3" key="1">
    <citation type="submission" date="2021-03" db="EMBL/GenBank/DDBJ databases">
        <title>Assistant Professor.</title>
        <authorList>
            <person name="Huq M.A."/>
        </authorList>
    </citation>
    <scope>NUCLEOTIDE SEQUENCE [LARGE SCALE GENOMIC DNA]</scope>
    <source>
        <strain evidence="2 3">MAH-29</strain>
    </source>
</reference>
<protein>
    <recommendedName>
        <fullName evidence="4">Lipocalin-like domain-containing protein</fullName>
    </recommendedName>
</protein>
<sequence length="147" mass="16402">MKTPPCTLALALTLSVFALACNKSNTVNNITVDNKKAPTLPEKLQGKWYQTDSHWTLSFNGNVINDAAIFSKGENTLEFRGNRITSEDRQSSATINYKVIEGPTNLLIANGDTTEIIKINDSELTLHWIDRTIPGNVQDQTDNFKKY</sequence>
<dbReference type="RefSeq" id="WP_209142122.1">
    <property type="nucleotide sequence ID" value="NZ_JAGHKO010000011.1"/>
</dbReference>
<gene>
    <name evidence="2" type="ORF">J7I42_27125</name>
</gene>
<keyword evidence="3" id="KW-1185">Reference proteome</keyword>
<comment type="caution">
    <text evidence="2">The sequence shown here is derived from an EMBL/GenBank/DDBJ whole genome shotgun (WGS) entry which is preliminary data.</text>
</comment>
<proteinExistence type="predicted"/>
<evidence type="ECO:0000256" key="1">
    <source>
        <dbReference type="SAM" id="SignalP"/>
    </source>
</evidence>